<name>A0ABW5DZX2_9BACT</name>
<dbReference type="EMBL" id="JBHUJC010000017">
    <property type="protein sequence ID" value="MFD2275882.1"/>
    <property type="molecule type" value="Genomic_DNA"/>
</dbReference>
<sequence>MKIRLGNVNFDYGLIEKSHAKAEAWINQNSQIEIVQIQTFHSSIHGITVVWYR</sequence>
<dbReference type="Proteomes" id="UP001597297">
    <property type="component" value="Unassembled WGS sequence"/>
</dbReference>
<proteinExistence type="predicted"/>
<gene>
    <name evidence="1" type="ORF">ACFSQZ_05330</name>
</gene>
<organism evidence="1 2">
    <name type="scientific">Rubritalea spongiae</name>
    <dbReference type="NCBI Taxonomy" id="430797"/>
    <lineage>
        <taxon>Bacteria</taxon>
        <taxon>Pseudomonadati</taxon>
        <taxon>Verrucomicrobiota</taxon>
        <taxon>Verrucomicrobiia</taxon>
        <taxon>Verrucomicrobiales</taxon>
        <taxon>Rubritaleaceae</taxon>
        <taxon>Rubritalea</taxon>
    </lineage>
</organism>
<reference evidence="2" key="1">
    <citation type="journal article" date="2019" name="Int. J. Syst. Evol. Microbiol.">
        <title>The Global Catalogue of Microorganisms (GCM) 10K type strain sequencing project: providing services to taxonomists for standard genome sequencing and annotation.</title>
        <authorList>
            <consortium name="The Broad Institute Genomics Platform"/>
            <consortium name="The Broad Institute Genome Sequencing Center for Infectious Disease"/>
            <person name="Wu L."/>
            <person name="Ma J."/>
        </authorList>
    </citation>
    <scope>NUCLEOTIDE SEQUENCE [LARGE SCALE GENOMIC DNA]</scope>
    <source>
        <strain evidence="2">JCM 16545</strain>
    </source>
</reference>
<evidence type="ECO:0000313" key="2">
    <source>
        <dbReference type="Proteomes" id="UP001597297"/>
    </source>
</evidence>
<accession>A0ABW5DZX2</accession>
<comment type="caution">
    <text evidence="1">The sequence shown here is derived from an EMBL/GenBank/DDBJ whole genome shotgun (WGS) entry which is preliminary data.</text>
</comment>
<evidence type="ECO:0000313" key="1">
    <source>
        <dbReference type="EMBL" id="MFD2275882.1"/>
    </source>
</evidence>
<protein>
    <submittedName>
        <fullName evidence="1">Uncharacterized protein</fullName>
    </submittedName>
</protein>
<keyword evidence="2" id="KW-1185">Reference proteome</keyword>
<dbReference type="RefSeq" id="WP_377092576.1">
    <property type="nucleotide sequence ID" value="NZ_JBHSJM010000001.1"/>
</dbReference>